<comment type="caution">
    <text evidence="6">The sequence shown here is derived from an EMBL/GenBank/DDBJ whole genome shotgun (WGS) entry which is preliminary data.</text>
</comment>
<proteinExistence type="predicted"/>
<dbReference type="Proteomes" id="UP000009319">
    <property type="component" value="Unassembled WGS sequence"/>
</dbReference>
<dbReference type="SUPFAM" id="SSF46689">
    <property type="entry name" value="Homeodomain-like"/>
    <property type="match status" value="1"/>
</dbReference>
<dbReference type="InterPro" id="IPR035472">
    <property type="entry name" value="RpiR-like_SIS"/>
</dbReference>
<dbReference type="PROSITE" id="PS51071">
    <property type="entry name" value="HTH_RPIR"/>
    <property type="match status" value="1"/>
</dbReference>
<dbReference type="STRING" id="1211777.BN77_2083"/>
<dbReference type="InterPro" id="IPR036388">
    <property type="entry name" value="WH-like_DNA-bd_sf"/>
</dbReference>
<accession>K0PLW4</accession>
<dbReference type="GO" id="GO:0097367">
    <property type="term" value="F:carbohydrate derivative binding"/>
    <property type="evidence" value="ECO:0007669"/>
    <property type="project" value="InterPro"/>
</dbReference>
<gene>
    <name evidence="6" type="ORF">BN77_2083</name>
</gene>
<organism evidence="6 7">
    <name type="scientific">Rhizobium mesoamericanum STM3625</name>
    <dbReference type="NCBI Taxonomy" id="1211777"/>
    <lineage>
        <taxon>Bacteria</taxon>
        <taxon>Pseudomonadati</taxon>
        <taxon>Pseudomonadota</taxon>
        <taxon>Alphaproteobacteria</taxon>
        <taxon>Hyphomicrobiales</taxon>
        <taxon>Rhizobiaceae</taxon>
        <taxon>Rhizobium/Agrobacterium group</taxon>
        <taxon>Rhizobium</taxon>
    </lineage>
</organism>
<dbReference type="Gene3D" id="3.40.50.10490">
    <property type="entry name" value="Glucose-6-phosphate isomerase like protein, domain 1"/>
    <property type="match status" value="1"/>
</dbReference>
<dbReference type="eggNOG" id="COG1737">
    <property type="taxonomic scope" value="Bacteria"/>
</dbReference>
<dbReference type="Gene3D" id="1.10.10.10">
    <property type="entry name" value="Winged helix-like DNA-binding domain superfamily/Winged helix DNA-binding domain"/>
    <property type="match status" value="1"/>
</dbReference>
<dbReference type="GO" id="GO:1901135">
    <property type="term" value="P:carbohydrate derivative metabolic process"/>
    <property type="evidence" value="ECO:0007669"/>
    <property type="project" value="InterPro"/>
</dbReference>
<dbReference type="RefSeq" id="WP_007531154.1">
    <property type="nucleotide sequence ID" value="NZ_HF536772.1"/>
</dbReference>
<dbReference type="PROSITE" id="PS51464">
    <property type="entry name" value="SIS"/>
    <property type="match status" value="1"/>
</dbReference>
<dbReference type="EMBL" id="CANI01000009">
    <property type="protein sequence ID" value="CCM74933.1"/>
    <property type="molecule type" value="Genomic_DNA"/>
</dbReference>
<dbReference type="AlphaFoldDB" id="K0PLW4"/>
<dbReference type="InterPro" id="IPR047640">
    <property type="entry name" value="RpiR-like"/>
</dbReference>
<evidence type="ECO:0000259" key="5">
    <source>
        <dbReference type="PROSITE" id="PS51464"/>
    </source>
</evidence>
<keyword evidence="7" id="KW-1185">Reference proteome</keyword>
<dbReference type="PANTHER" id="PTHR30514:SF20">
    <property type="entry name" value="TRANSCRIPTIONAL REGULATOR"/>
    <property type="match status" value="1"/>
</dbReference>
<dbReference type="SUPFAM" id="SSF53697">
    <property type="entry name" value="SIS domain"/>
    <property type="match status" value="1"/>
</dbReference>
<dbReference type="HOGENOM" id="CLU_055769_1_3_5"/>
<evidence type="ECO:0000256" key="3">
    <source>
        <dbReference type="ARBA" id="ARBA00023163"/>
    </source>
</evidence>
<protein>
    <submittedName>
        <fullName evidence="6">Putative transcriptional regulator of the myo-inositol catabolic operon, RpiR family</fullName>
    </submittedName>
</protein>
<dbReference type="InterPro" id="IPR009057">
    <property type="entry name" value="Homeodomain-like_sf"/>
</dbReference>
<dbReference type="PANTHER" id="PTHR30514">
    <property type="entry name" value="GLUCOKINASE"/>
    <property type="match status" value="1"/>
</dbReference>
<keyword evidence="2" id="KW-0238">DNA-binding</keyword>
<dbReference type="InterPro" id="IPR001347">
    <property type="entry name" value="SIS_dom"/>
</dbReference>
<evidence type="ECO:0000256" key="2">
    <source>
        <dbReference type="ARBA" id="ARBA00023125"/>
    </source>
</evidence>
<dbReference type="InterPro" id="IPR046348">
    <property type="entry name" value="SIS_dom_sf"/>
</dbReference>
<name>K0PLW4_9HYPH</name>
<evidence type="ECO:0000259" key="4">
    <source>
        <dbReference type="PROSITE" id="PS51071"/>
    </source>
</evidence>
<reference evidence="6 7" key="1">
    <citation type="journal article" date="2013" name="Genome Announc.">
        <title>Draft Genome Sequence of Rhizobium mesoamericanum STM3625, a Nitrogen-Fixing Symbiont of Mimosa pudica Isolated in French Guiana (South America).</title>
        <authorList>
            <person name="Moulin L."/>
            <person name="Mornico D."/>
            <person name="Melkonian R."/>
            <person name="Klonowska A."/>
        </authorList>
    </citation>
    <scope>NUCLEOTIDE SEQUENCE [LARGE SCALE GENOMIC DNA]</scope>
    <source>
        <strain evidence="6 7">STM3625</strain>
    </source>
</reference>
<feature type="domain" description="HTH rpiR-type" evidence="4">
    <location>
        <begin position="16"/>
        <end position="92"/>
    </location>
</feature>
<sequence>MDSDSKTPARVPRDFESLRSIIIERKATMPKRLAQVAAFALGNPDEIAFGTTASIAAASAVQPSTLVRLAHHLGYEGFSDLQSIFRERLRDRTLTYEERLVTLEQASGEDEDANLLSGFISAANQSVNRLAATVQTDTFTKAVDILAAAETIYLIAKRRSYPLTAHMTYAFSKLNIRHQIVASPNGVDPEMVQFATEKDAAIAASFSPYAADSLSQTEALADRGVPVVAITDSAFSPLAARATCWFEVAEADFAGFRSLSASMALTMALPVAIAERRRKRTHAKSTK</sequence>
<evidence type="ECO:0000313" key="7">
    <source>
        <dbReference type="Proteomes" id="UP000009319"/>
    </source>
</evidence>
<dbReference type="Pfam" id="PF01418">
    <property type="entry name" value="HTH_6"/>
    <property type="match status" value="1"/>
</dbReference>
<keyword evidence="1" id="KW-0805">Transcription regulation</keyword>
<dbReference type="Pfam" id="PF01380">
    <property type="entry name" value="SIS"/>
    <property type="match status" value="1"/>
</dbReference>
<dbReference type="CDD" id="cd05013">
    <property type="entry name" value="SIS_RpiR"/>
    <property type="match status" value="1"/>
</dbReference>
<evidence type="ECO:0000313" key="6">
    <source>
        <dbReference type="EMBL" id="CCM74933.1"/>
    </source>
</evidence>
<dbReference type="GO" id="GO:0003700">
    <property type="term" value="F:DNA-binding transcription factor activity"/>
    <property type="evidence" value="ECO:0007669"/>
    <property type="project" value="InterPro"/>
</dbReference>
<keyword evidence="3" id="KW-0804">Transcription</keyword>
<dbReference type="InterPro" id="IPR000281">
    <property type="entry name" value="HTH_RpiR"/>
</dbReference>
<feature type="domain" description="SIS" evidence="5">
    <location>
        <begin position="142"/>
        <end position="283"/>
    </location>
</feature>
<dbReference type="GO" id="GO:0003677">
    <property type="term" value="F:DNA binding"/>
    <property type="evidence" value="ECO:0007669"/>
    <property type="project" value="UniProtKB-KW"/>
</dbReference>
<evidence type="ECO:0000256" key="1">
    <source>
        <dbReference type="ARBA" id="ARBA00023015"/>
    </source>
</evidence>